<evidence type="ECO:0000313" key="3">
    <source>
        <dbReference type="Proteomes" id="UP000095662"/>
    </source>
</evidence>
<sequence>MAVKKIPMRKCAGCEEMKEKKQLVRVVRTPEGEFVLDFTGKKSGRGVYVCKSRSCLEAAQKKRGLERSLKCAVPEEIYLELLKSIGESDGE</sequence>
<evidence type="ECO:0000259" key="1">
    <source>
        <dbReference type="Pfam" id="PF04296"/>
    </source>
</evidence>
<feature type="domain" description="YlxR" evidence="1">
    <location>
        <begin position="9"/>
        <end position="81"/>
    </location>
</feature>
<dbReference type="Gene3D" id="3.30.1230.10">
    <property type="entry name" value="YlxR-like"/>
    <property type="match status" value="1"/>
</dbReference>
<dbReference type="Pfam" id="PF04296">
    <property type="entry name" value="YlxR"/>
    <property type="match status" value="1"/>
</dbReference>
<dbReference type="SUPFAM" id="SSF64376">
    <property type="entry name" value="YlxR-like"/>
    <property type="match status" value="1"/>
</dbReference>
<accession>A0A174ZLD5</accession>
<dbReference type="AlphaFoldDB" id="A0A174ZLD5"/>
<name>A0A174ZLD5_9FIRM</name>
<gene>
    <name evidence="2" type="ORF">ERS852540_01014</name>
</gene>
<dbReference type="PANTHER" id="PTHR34215:SF1">
    <property type="entry name" value="YLXR DOMAIN-CONTAINING PROTEIN"/>
    <property type="match status" value="1"/>
</dbReference>
<dbReference type="PANTHER" id="PTHR34215">
    <property type="entry name" value="BLL0784 PROTEIN"/>
    <property type="match status" value="1"/>
</dbReference>
<dbReference type="CDD" id="cd00279">
    <property type="entry name" value="YlxR"/>
    <property type="match status" value="1"/>
</dbReference>
<reference evidence="2 3" key="1">
    <citation type="submission" date="2015-09" db="EMBL/GenBank/DDBJ databases">
        <authorList>
            <consortium name="Pathogen Informatics"/>
        </authorList>
    </citation>
    <scope>NUCLEOTIDE SEQUENCE [LARGE SCALE GENOMIC DNA]</scope>
    <source>
        <strain evidence="2 3">2789STDY5834928</strain>
    </source>
</reference>
<proteinExistence type="predicted"/>
<dbReference type="NCBIfam" id="NF047356">
    <property type="entry name" value="RNA_bind_RnpM"/>
    <property type="match status" value="1"/>
</dbReference>
<dbReference type="Proteomes" id="UP000095662">
    <property type="component" value="Unassembled WGS sequence"/>
</dbReference>
<dbReference type="EMBL" id="CZBY01000006">
    <property type="protein sequence ID" value="CUQ84946.1"/>
    <property type="molecule type" value="Genomic_DNA"/>
</dbReference>
<protein>
    <submittedName>
        <fullName evidence="2">Protein of uncharacterized function (DUF448)</fullName>
    </submittedName>
</protein>
<dbReference type="STRING" id="39492.ERS852540_01014"/>
<dbReference type="InterPro" id="IPR007393">
    <property type="entry name" value="YlxR_dom"/>
</dbReference>
<dbReference type="InterPro" id="IPR035931">
    <property type="entry name" value="YlxR-like_sf"/>
</dbReference>
<organism evidence="2 3">
    <name type="scientific">[Eubacterium] siraeum</name>
    <dbReference type="NCBI Taxonomy" id="39492"/>
    <lineage>
        <taxon>Bacteria</taxon>
        <taxon>Bacillati</taxon>
        <taxon>Bacillota</taxon>
        <taxon>Clostridia</taxon>
        <taxon>Eubacteriales</taxon>
        <taxon>Oscillospiraceae</taxon>
        <taxon>Oscillospiraceae incertae sedis</taxon>
    </lineage>
</organism>
<evidence type="ECO:0000313" key="2">
    <source>
        <dbReference type="EMBL" id="CUQ84946.1"/>
    </source>
</evidence>
<dbReference type="InterPro" id="IPR037465">
    <property type="entry name" value="YlxR"/>
</dbReference>